<dbReference type="GO" id="GO:0030687">
    <property type="term" value="C:preribosome, large subunit precursor"/>
    <property type="evidence" value="ECO:0007669"/>
    <property type="project" value="TreeGrafter"/>
</dbReference>
<dbReference type="Proteomes" id="UP000193685">
    <property type="component" value="Unassembled WGS sequence"/>
</dbReference>
<dbReference type="RefSeq" id="XP_040723450.1">
    <property type="nucleotide sequence ID" value="XM_040869829.1"/>
</dbReference>
<dbReference type="OMA" id="KDYTVMT"/>
<dbReference type="SMART" id="SM00879">
    <property type="entry name" value="Brix"/>
    <property type="match status" value="1"/>
</dbReference>
<organism evidence="3 4">
    <name type="scientific">Protomyces lactucae-debilis</name>
    <dbReference type="NCBI Taxonomy" id="2754530"/>
    <lineage>
        <taxon>Eukaryota</taxon>
        <taxon>Fungi</taxon>
        <taxon>Dikarya</taxon>
        <taxon>Ascomycota</taxon>
        <taxon>Taphrinomycotina</taxon>
        <taxon>Taphrinomycetes</taxon>
        <taxon>Taphrinales</taxon>
        <taxon>Protomycetaceae</taxon>
        <taxon>Protomyces</taxon>
    </lineage>
</organism>
<dbReference type="OrthoDB" id="10261452at2759"/>
<dbReference type="PANTHER" id="PTHR12661:SF5">
    <property type="entry name" value="SUPPRESSOR OF SWI4 1 HOMOLOG"/>
    <property type="match status" value="1"/>
</dbReference>
<evidence type="ECO:0000313" key="4">
    <source>
        <dbReference type="Proteomes" id="UP000193685"/>
    </source>
</evidence>
<dbReference type="PROSITE" id="PS50833">
    <property type="entry name" value="BRIX"/>
    <property type="match status" value="1"/>
</dbReference>
<evidence type="ECO:0000259" key="2">
    <source>
        <dbReference type="PROSITE" id="PS50833"/>
    </source>
</evidence>
<protein>
    <submittedName>
        <fullName evidence="3">Brix domain-domain-containing protein</fullName>
    </submittedName>
</protein>
<dbReference type="STRING" id="56484.A0A1Y2F3W6"/>
<sequence length="416" mass="46863">MAKARTKKRTHKAIQVDENVPRSMVIQTSAATSGKALSQLVRDTRLLMAPHTAARLRERKNNKLRDYTTMAGPLGVTHLLLFSQSTSGPTLRVARTPRGPTCFFRVREYSLAKDISKILRNPKSPGPEFAHAPLLVMNNFAVGSSKEHPEEELLRTTFANMFPNLNTATASLASMKRVVLLHRTSNEPGADIELRHYAINTRSLGADKKLRKIRAGEKRVKRDKVPDLSKLEDVSDFILGAANYDSASESEVDDDSKISVPSREVRKIKVKREEDEPIEQRGVKLVELGPRMTLSLYKITAGISGGQVLHHRDIHLTKQEIEKQNKLHERLAKEKQARKAQQAENLKRKRTEKEESGSRSKRGKLRALEKEKKEGDAEEEEDAESSMSEGELEEEEFGLDAESESEEEQVEDDLDE</sequence>
<gene>
    <name evidence="3" type="ORF">BCR37DRAFT_382215</name>
</gene>
<dbReference type="InterPro" id="IPR007109">
    <property type="entry name" value="Brix"/>
</dbReference>
<dbReference type="GO" id="GO:0000027">
    <property type="term" value="P:ribosomal large subunit assembly"/>
    <property type="evidence" value="ECO:0007669"/>
    <property type="project" value="TreeGrafter"/>
</dbReference>
<comment type="caution">
    <text evidence="3">The sequence shown here is derived from an EMBL/GenBank/DDBJ whole genome shotgun (WGS) entry which is preliminary data.</text>
</comment>
<dbReference type="GO" id="GO:0006364">
    <property type="term" value="P:rRNA processing"/>
    <property type="evidence" value="ECO:0007669"/>
    <property type="project" value="InterPro"/>
</dbReference>
<accession>A0A1Y2F3W6</accession>
<evidence type="ECO:0000313" key="3">
    <source>
        <dbReference type="EMBL" id="ORY78569.1"/>
    </source>
</evidence>
<dbReference type="GeneID" id="63786428"/>
<dbReference type="GO" id="GO:0019843">
    <property type="term" value="F:rRNA binding"/>
    <property type="evidence" value="ECO:0007669"/>
    <property type="project" value="InterPro"/>
</dbReference>
<dbReference type="InterPro" id="IPR045112">
    <property type="entry name" value="PPAN-like"/>
</dbReference>
<reference evidence="3 4" key="1">
    <citation type="submission" date="2016-07" db="EMBL/GenBank/DDBJ databases">
        <title>Pervasive Adenine N6-methylation of Active Genes in Fungi.</title>
        <authorList>
            <consortium name="DOE Joint Genome Institute"/>
            <person name="Mondo S.J."/>
            <person name="Dannebaum R.O."/>
            <person name="Kuo R.C."/>
            <person name="Labutti K."/>
            <person name="Haridas S."/>
            <person name="Kuo A."/>
            <person name="Salamov A."/>
            <person name="Ahrendt S.R."/>
            <person name="Lipzen A."/>
            <person name="Sullivan W."/>
            <person name="Andreopoulos W.B."/>
            <person name="Clum A."/>
            <person name="Lindquist E."/>
            <person name="Daum C."/>
            <person name="Ramamoorthy G.K."/>
            <person name="Gryganskyi A."/>
            <person name="Culley D."/>
            <person name="Magnuson J.K."/>
            <person name="James T.Y."/>
            <person name="O'Malley M.A."/>
            <person name="Stajich J.E."/>
            <person name="Spatafora J.W."/>
            <person name="Visel A."/>
            <person name="Grigoriev I.V."/>
        </authorList>
    </citation>
    <scope>NUCLEOTIDE SEQUENCE [LARGE SCALE GENOMIC DNA]</scope>
    <source>
        <strain evidence="3 4">12-1054</strain>
    </source>
</reference>
<keyword evidence="4" id="KW-1185">Reference proteome</keyword>
<feature type="compositionally biased region" description="Basic and acidic residues" evidence="1">
    <location>
        <begin position="366"/>
        <end position="375"/>
    </location>
</feature>
<name>A0A1Y2F3W6_PROLT</name>
<dbReference type="PANTHER" id="PTHR12661">
    <property type="entry name" value="PETER PAN-RELATED"/>
    <property type="match status" value="1"/>
</dbReference>
<dbReference type="AlphaFoldDB" id="A0A1Y2F3W6"/>
<dbReference type="EMBL" id="MCFI01000017">
    <property type="protein sequence ID" value="ORY78569.1"/>
    <property type="molecule type" value="Genomic_DNA"/>
</dbReference>
<feature type="compositionally biased region" description="Acidic residues" evidence="1">
    <location>
        <begin position="376"/>
        <end position="416"/>
    </location>
</feature>
<proteinExistence type="predicted"/>
<dbReference type="Pfam" id="PF04427">
    <property type="entry name" value="Brix"/>
    <property type="match status" value="1"/>
</dbReference>
<feature type="domain" description="Brix" evidence="2">
    <location>
        <begin position="23"/>
        <end position="305"/>
    </location>
</feature>
<feature type="region of interest" description="Disordered" evidence="1">
    <location>
        <begin position="332"/>
        <end position="416"/>
    </location>
</feature>
<evidence type="ECO:0000256" key="1">
    <source>
        <dbReference type="SAM" id="MobiDB-lite"/>
    </source>
</evidence>